<evidence type="ECO:0000313" key="2">
    <source>
        <dbReference type="EMBL" id="ODQ62383.1"/>
    </source>
</evidence>
<dbReference type="Pfam" id="PF26147">
    <property type="entry name" value="AB_HYDROLASE_YMC0-YMC35"/>
    <property type="match status" value="1"/>
</dbReference>
<feature type="non-terminal residue" evidence="2">
    <location>
        <position position="1"/>
    </location>
</feature>
<accession>A0A1E3PAF0</accession>
<sequence>PDAIWGWYQNHYNDRKDGELSVLDTKTETNPVDLNKYPGQYQEPEGNEGCVVPDFMECFREITTKTKVRIATELYYNYPTEKHLYIKRKIHKPLIRYVLVVSVMGGSKGSKANVVNSKTLSSLAVQSIKDWYTDKETSYDYQIESVSLEASKLTENTSEDLFKLLINWREQFKKIDHVFFVGYSTSVPLSAKLLEIMISRNLFDNSKNYWNIE</sequence>
<dbReference type="OrthoDB" id="5598028at2759"/>
<protein>
    <recommendedName>
        <fullName evidence="1">YMC020W-like alpha/beta hydrolase domain-containing protein</fullName>
    </recommendedName>
</protein>
<keyword evidence="3" id="KW-1185">Reference proteome</keyword>
<organism evidence="2 3">
    <name type="scientific">Wickerhamomyces anomalus (strain ATCC 58044 / CBS 1984 / NCYC 433 / NRRL Y-366-8)</name>
    <name type="common">Yeast</name>
    <name type="synonym">Hansenula anomala</name>
    <dbReference type="NCBI Taxonomy" id="683960"/>
    <lineage>
        <taxon>Eukaryota</taxon>
        <taxon>Fungi</taxon>
        <taxon>Dikarya</taxon>
        <taxon>Ascomycota</taxon>
        <taxon>Saccharomycotina</taxon>
        <taxon>Saccharomycetes</taxon>
        <taxon>Phaffomycetales</taxon>
        <taxon>Wickerhamomycetaceae</taxon>
        <taxon>Wickerhamomyces</taxon>
    </lineage>
</organism>
<evidence type="ECO:0000259" key="1">
    <source>
        <dbReference type="Pfam" id="PF26147"/>
    </source>
</evidence>
<proteinExistence type="predicted"/>
<gene>
    <name evidence="2" type="ORF">WICANDRAFT_87857</name>
</gene>
<reference evidence="2 3" key="1">
    <citation type="journal article" date="2016" name="Proc. Natl. Acad. Sci. U.S.A.">
        <title>Comparative genomics of biotechnologically important yeasts.</title>
        <authorList>
            <person name="Riley R."/>
            <person name="Haridas S."/>
            <person name="Wolfe K.H."/>
            <person name="Lopes M.R."/>
            <person name="Hittinger C.T."/>
            <person name="Goeker M."/>
            <person name="Salamov A.A."/>
            <person name="Wisecaver J.H."/>
            <person name="Long T.M."/>
            <person name="Calvey C.H."/>
            <person name="Aerts A.L."/>
            <person name="Barry K.W."/>
            <person name="Choi C."/>
            <person name="Clum A."/>
            <person name="Coughlan A.Y."/>
            <person name="Deshpande S."/>
            <person name="Douglass A.P."/>
            <person name="Hanson S.J."/>
            <person name="Klenk H.-P."/>
            <person name="LaButti K.M."/>
            <person name="Lapidus A."/>
            <person name="Lindquist E.A."/>
            <person name="Lipzen A.M."/>
            <person name="Meier-Kolthoff J.P."/>
            <person name="Ohm R.A."/>
            <person name="Otillar R.P."/>
            <person name="Pangilinan J.L."/>
            <person name="Peng Y."/>
            <person name="Rokas A."/>
            <person name="Rosa C.A."/>
            <person name="Scheuner C."/>
            <person name="Sibirny A.A."/>
            <person name="Slot J.C."/>
            <person name="Stielow J.B."/>
            <person name="Sun H."/>
            <person name="Kurtzman C.P."/>
            <person name="Blackwell M."/>
            <person name="Grigoriev I.V."/>
            <person name="Jeffries T.W."/>
        </authorList>
    </citation>
    <scope>NUCLEOTIDE SEQUENCE [LARGE SCALE GENOMIC DNA]</scope>
    <source>
        <strain evidence="3">ATCC 58044 / CBS 1984 / NCYC 433 / NRRL Y-366-8</strain>
    </source>
</reference>
<dbReference type="GeneID" id="30203376"/>
<dbReference type="AlphaFoldDB" id="A0A1E3PAF0"/>
<dbReference type="InterPro" id="IPR058933">
    <property type="entry name" value="YMC020W-like_ab_hydrolase"/>
</dbReference>
<dbReference type="EMBL" id="KV454208">
    <property type="protein sequence ID" value="ODQ62383.1"/>
    <property type="molecule type" value="Genomic_DNA"/>
</dbReference>
<name>A0A1E3PAF0_WICAA</name>
<feature type="domain" description="YMC020W-like alpha/beta hydrolase" evidence="1">
    <location>
        <begin position="53"/>
        <end position="207"/>
    </location>
</feature>
<evidence type="ECO:0000313" key="3">
    <source>
        <dbReference type="Proteomes" id="UP000094112"/>
    </source>
</evidence>
<dbReference type="Proteomes" id="UP000094112">
    <property type="component" value="Unassembled WGS sequence"/>
</dbReference>
<dbReference type="RefSeq" id="XP_019041590.1">
    <property type="nucleotide sequence ID" value="XM_019186130.1"/>
</dbReference>